<feature type="transmembrane region" description="Helical" evidence="1">
    <location>
        <begin position="184"/>
        <end position="208"/>
    </location>
</feature>
<organism evidence="2 3">
    <name type="scientific">Schizothecium vesticola</name>
    <dbReference type="NCBI Taxonomy" id="314040"/>
    <lineage>
        <taxon>Eukaryota</taxon>
        <taxon>Fungi</taxon>
        <taxon>Dikarya</taxon>
        <taxon>Ascomycota</taxon>
        <taxon>Pezizomycotina</taxon>
        <taxon>Sordariomycetes</taxon>
        <taxon>Sordariomycetidae</taxon>
        <taxon>Sordariales</taxon>
        <taxon>Schizotheciaceae</taxon>
        <taxon>Schizothecium</taxon>
    </lineage>
</organism>
<keyword evidence="1" id="KW-0812">Transmembrane</keyword>
<reference evidence="2" key="1">
    <citation type="submission" date="2023-06" db="EMBL/GenBank/DDBJ databases">
        <title>Genome-scale phylogeny and comparative genomics of the fungal order Sordariales.</title>
        <authorList>
            <consortium name="Lawrence Berkeley National Laboratory"/>
            <person name="Hensen N."/>
            <person name="Bonometti L."/>
            <person name="Westerberg I."/>
            <person name="Brannstrom I.O."/>
            <person name="Guillou S."/>
            <person name="Cros-Aarteil S."/>
            <person name="Calhoun S."/>
            <person name="Haridas S."/>
            <person name="Kuo A."/>
            <person name="Mondo S."/>
            <person name="Pangilinan J."/>
            <person name="Riley R."/>
            <person name="LaButti K."/>
            <person name="Andreopoulos B."/>
            <person name="Lipzen A."/>
            <person name="Chen C."/>
            <person name="Yanf M."/>
            <person name="Daum C."/>
            <person name="Ng V."/>
            <person name="Clum A."/>
            <person name="Steindorff A."/>
            <person name="Ohm R."/>
            <person name="Martin F."/>
            <person name="Silar P."/>
            <person name="Natvig D."/>
            <person name="Lalanne C."/>
            <person name="Gautier V."/>
            <person name="Ament-velasquez S.L."/>
            <person name="Kruys A."/>
            <person name="Hutchinson M.I."/>
            <person name="Powell A.J."/>
            <person name="Barry K."/>
            <person name="Miller A.N."/>
            <person name="Grigoriev I.V."/>
            <person name="Debuchy R."/>
            <person name="Gladieux P."/>
            <person name="Thoren M.H."/>
            <person name="Johannesson H."/>
        </authorList>
    </citation>
    <scope>NUCLEOTIDE SEQUENCE</scope>
    <source>
        <strain evidence="2">SMH3187-1</strain>
    </source>
</reference>
<proteinExistence type="predicted"/>
<feature type="transmembrane region" description="Helical" evidence="1">
    <location>
        <begin position="29"/>
        <end position="51"/>
    </location>
</feature>
<protein>
    <recommendedName>
        <fullName evidence="4">Ubiquitin carrier protein</fullName>
    </recommendedName>
</protein>
<keyword evidence="1" id="KW-1133">Transmembrane helix</keyword>
<name>A0AA40EQE1_9PEZI</name>
<evidence type="ECO:0008006" key="4">
    <source>
        <dbReference type="Google" id="ProtNLM"/>
    </source>
</evidence>
<feature type="transmembrane region" description="Helical" evidence="1">
    <location>
        <begin position="109"/>
        <end position="131"/>
    </location>
</feature>
<keyword evidence="1" id="KW-0472">Membrane</keyword>
<feature type="transmembrane region" description="Helical" evidence="1">
    <location>
        <begin position="143"/>
        <end position="163"/>
    </location>
</feature>
<dbReference type="EMBL" id="JAUKUD010000005">
    <property type="protein sequence ID" value="KAK0743589.1"/>
    <property type="molecule type" value="Genomic_DNA"/>
</dbReference>
<feature type="transmembrane region" description="Helical" evidence="1">
    <location>
        <begin position="228"/>
        <end position="252"/>
    </location>
</feature>
<evidence type="ECO:0000256" key="1">
    <source>
        <dbReference type="SAM" id="Phobius"/>
    </source>
</evidence>
<evidence type="ECO:0000313" key="2">
    <source>
        <dbReference type="EMBL" id="KAK0743589.1"/>
    </source>
</evidence>
<evidence type="ECO:0000313" key="3">
    <source>
        <dbReference type="Proteomes" id="UP001172155"/>
    </source>
</evidence>
<feature type="transmembrane region" description="Helical" evidence="1">
    <location>
        <begin position="313"/>
        <end position="338"/>
    </location>
</feature>
<dbReference type="Proteomes" id="UP001172155">
    <property type="component" value="Unassembled WGS sequence"/>
</dbReference>
<dbReference type="AlphaFoldDB" id="A0AA40EQE1"/>
<sequence>MVHQHLRAAGQHIYRRFADEPEKFTLPKWAPAVLLADLVIFLPLLLVVYTFSSLIPTLAIVEDPNPPSYEPVALDEGAADQGPVVPGKPITSSLRATRRLLASIAGWRSYFRGIALAVVITIANGIVGGILDKAIPFVPLGHLLAPLALTQLITAWTHIVITAPSELRFYQRLPPFKRTFEATCFPIFATWVAEVITLGAAALVAKLLGLQLPTDGDGAPKFTGDAAWKGFVVFLVALFFELATIVPAKVLLVRVQASLLGPDEQVILPFDRSFGGKLEPAIVGGKGFITLRDALTSFPRSSWVRLYKLSAKIVAVVIGLYVLMAAVIVPEVFLLMAVSKKA</sequence>
<comment type="caution">
    <text evidence="2">The sequence shown here is derived from an EMBL/GenBank/DDBJ whole genome shotgun (WGS) entry which is preliminary data.</text>
</comment>
<gene>
    <name evidence="2" type="ORF">B0T18DRAFT_186777</name>
</gene>
<accession>A0AA40EQE1</accession>
<keyword evidence="3" id="KW-1185">Reference proteome</keyword>